<protein>
    <recommendedName>
        <fullName evidence="3">YD repeat-containing protein</fullName>
    </recommendedName>
</protein>
<name>A0A9X1FAY4_9FLAO</name>
<proteinExistence type="predicted"/>
<comment type="caution">
    <text evidence="1">The sequence shown here is derived from an EMBL/GenBank/DDBJ whole genome shotgun (WGS) entry which is preliminary data.</text>
</comment>
<evidence type="ECO:0000313" key="1">
    <source>
        <dbReference type="EMBL" id="MBV7270694.1"/>
    </source>
</evidence>
<dbReference type="Proteomes" id="UP001138894">
    <property type="component" value="Unassembled WGS sequence"/>
</dbReference>
<reference evidence="1" key="1">
    <citation type="submission" date="2021-04" db="EMBL/GenBank/DDBJ databases">
        <authorList>
            <person name="Pira H."/>
            <person name="Risdian C."/>
            <person name="Wink J."/>
        </authorList>
    </citation>
    <scope>NUCLEOTIDE SEQUENCE</scope>
    <source>
        <strain evidence="1">WHY3</strain>
    </source>
</reference>
<sequence length="822" mass="93078">MPVLLAYSGGGVKVADIASWVGLGWNLQAGGLVTRTINWLPDDGANGYINNPYDLAQFNANPDSGPACCNPNEQGAQLLGHMVNVRDYEPDEFNFSVPGYSGTFYYDQNLSEFVQIQKTNIKIETQLHFSSERIIGFTITTPNGVKYHFGGSSNYLEAIERIQTWTLAYDGAYTSESNSYSSATIPYYQSWMLREIELPNSDKKVLFDYESEHNIKTINKSDEEFVAQMWGQCDQQYNIYHVEKKYTQPRIKEIVFPGGKITFEKSLVERRDLKNDFALEKMSLYDTGQNLIKSFSLHTSQSGAADGYNYNPPYIDPNIIEEGTQRLRLDSISVFDVNSINAHRYGFEYNPLKLPQRFSRSIDYFGYYNGYDNDDLIPRARYRPGVPTGYYGKANRSVNPNYTQAEILTKIVYPTGGNEEFVWENNYVGMFSGIESDLYRDHLMGYTKVFHSSGCMFEDTNPSDGYDFSMPIDIPQHSDGIMEFDITIEGCPVSNGIQVLGDTNCSYSLFLIDLTDAPNSPQPLLEPKFIKFLTPGNSYKIAATYNGDFQGCGVTQTQLPNEGGFQAIIKYTEDPTPEEYIHSGLRIKELKAYNSNFDSVPSLWKSYEYVNPDNAPAPGLSSGMAYLLSLNHMRNYRPSCYAPNDPGTIKISSNTLATPVTGSSLVGYRYVKESFMGPSSSNGYKLYQYSNLDSNAGYPYGTAYFNSPFPKMYEKSILPIWRNGNLLKATIFDKDNNIKKIEEYLYEGANTFHRDSKDFSVQVFRMPNISITDPQVIFDNNIYVRHYGYTTEHHRLKSQTTTDYLDGGDVTVTQVHTYDNNP</sequence>
<dbReference type="AlphaFoldDB" id="A0A9X1FAY4"/>
<dbReference type="RefSeq" id="WP_256260047.1">
    <property type="nucleotide sequence ID" value="NZ_JAGSPD010000023.1"/>
</dbReference>
<feature type="non-terminal residue" evidence="1">
    <location>
        <position position="822"/>
    </location>
</feature>
<accession>A0A9X1FAY4</accession>
<dbReference type="EMBL" id="JAGSPD010000023">
    <property type="protein sequence ID" value="MBV7270694.1"/>
    <property type="molecule type" value="Genomic_DNA"/>
</dbReference>
<evidence type="ECO:0008006" key="3">
    <source>
        <dbReference type="Google" id="ProtNLM"/>
    </source>
</evidence>
<evidence type="ECO:0000313" key="2">
    <source>
        <dbReference type="Proteomes" id="UP001138894"/>
    </source>
</evidence>
<gene>
    <name evidence="1" type="ORF">KCG49_16010</name>
</gene>
<keyword evidence="2" id="KW-1185">Reference proteome</keyword>
<organism evidence="1 2">
    <name type="scientific">Winogradskyella luteola</name>
    <dbReference type="NCBI Taxonomy" id="2828330"/>
    <lineage>
        <taxon>Bacteria</taxon>
        <taxon>Pseudomonadati</taxon>
        <taxon>Bacteroidota</taxon>
        <taxon>Flavobacteriia</taxon>
        <taxon>Flavobacteriales</taxon>
        <taxon>Flavobacteriaceae</taxon>
        <taxon>Winogradskyella</taxon>
    </lineage>
</organism>